<dbReference type="SMART" id="SM00020">
    <property type="entry name" value="Tryp_SPc"/>
    <property type="match status" value="1"/>
</dbReference>
<dbReference type="InParanoid" id="E1Z4N0"/>
<dbReference type="GeneID" id="17358961"/>
<dbReference type="SUPFAM" id="SSF50494">
    <property type="entry name" value="Trypsin-like serine proteases"/>
    <property type="match status" value="1"/>
</dbReference>
<dbReference type="GO" id="GO:0004252">
    <property type="term" value="F:serine-type endopeptidase activity"/>
    <property type="evidence" value="ECO:0007669"/>
    <property type="project" value="InterPro"/>
</dbReference>
<evidence type="ECO:0000313" key="4">
    <source>
        <dbReference type="Proteomes" id="UP000008141"/>
    </source>
</evidence>
<evidence type="ECO:0000313" key="3">
    <source>
        <dbReference type="EMBL" id="EFN59377.1"/>
    </source>
</evidence>
<dbReference type="PROSITE" id="PS50240">
    <property type="entry name" value="TRYPSIN_DOM"/>
    <property type="match status" value="1"/>
</dbReference>
<sequence>MESTPADEYPFVSMVLNKEAGPLCTGTLVGSRTVLTAASCVAAGGSQPEPDLVFVGMSNIFLDPFRRGAAEVVDGRRRPGDYEMHRVERVVVHPDFQADAPQQSSNLALVVLEKASRAKPVALPGAAYAYPGNGTAVMALGFGSRSGDGYWPQLHGDVLALLPQDECDGLQVAYGAAAFGSGPGAGQAQACTALSHNFRACAAGNLGAPLLPAGGGTAVQLGLLVSGFSCSTDPSVASASSPALYTWLPCHADWLEEQLAAAGE</sequence>
<accession>E1Z4N0</accession>
<keyword evidence="4" id="KW-1185">Reference proteome</keyword>
<dbReference type="InterPro" id="IPR043504">
    <property type="entry name" value="Peptidase_S1_PA_chymotrypsin"/>
</dbReference>
<keyword evidence="1" id="KW-1015">Disulfide bond</keyword>
<dbReference type="EMBL" id="GL433836">
    <property type="protein sequence ID" value="EFN59377.1"/>
    <property type="molecule type" value="Genomic_DNA"/>
</dbReference>
<dbReference type="Proteomes" id="UP000008141">
    <property type="component" value="Unassembled WGS sequence"/>
</dbReference>
<proteinExistence type="predicted"/>
<dbReference type="InterPro" id="IPR051487">
    <property type="entry name" value="Ser/Thr_Proteases_Immune/Dev"/>
</dbReference>
<evidence type="ECO:0000256" key="1">
    <source>
        <dbReference type="ARBA" id="ARBA00023157"/>
    </source>
</evidence>
<dbReference type="RefSeq" id="XP_005851479.1">
    <property type="nucleotide sequence ID" value="XM_005851417.1"/>
</dbReference>
<dbReference type="Pfam" id="PF00089">
    <property type="entry name" value="Trypsin"/>
    <property type="match status" value="1"/>
</dbReference>
<feature type="domain" description="Peptidase S1" evidence="2">
    <location>
        <begin position="1"/>
        <end position="260"/>
    </location>
</feature>
<dbReference type="InterPro" id="IPR009003">
    <property type="entry name" value="Peptidase_S1_PA"/>
</dbReference>
<gene>
    <name evidence="3" type="ORF">CHLNCDRAFT_137849</name>
</gene>
<dbReference type="PANTHER" id="PTHR24256">
    <property type="entry name" value="TRYPTASE-RELATED"/>
    <property type="match status" value="1"/>
</dbReference>
<dbReference type="KEGG" id="cvr:CHLNCDRAFT_137849"/>
<dbReference type="AlphaFoldDB" id="E1Z4N0"/>
<dbReference type="InterPro" id="IPR001254">
    <property type="entry name" value="Trypsin_dom"/>
</dbReference>
<protein>
    <recommendedName>
        <fullName evidence="2">Peptidase S1 domain-containing protein</fullName>
    </recommendedName>
</protein>
<dbReference type="GO" id="GO:0006508">
    <property type="term" value="P:proteolysis"/>
    <property type="evidence" value="ECO:0007669"/>
    <property type="project" value="InterPro"/>
</dbReference>
<dbReference type="STRING" id="554065.E1Z4N0"/>
<evidence type="ECO:0000259" key="2">
    <source>
        <dbReference type="PROSITE" id="PS50240"/>
    </source>
</evidence>
<name>E1Z4N0_CHLVA</name>
<reference evidence="3 4" key="1">
    <citation type="journal article" date="2010" name="Plant Cell">
        <title>The Chlorella variabilis NC64A genome reveals adaptation to photosymbiosis, coevolution with viruses, and cryptic sex.</title>
        <authorList>
            <person name="Blanc G."/>
            <person name="Duncan G."/>
            <person name="Agarkova I."/>
            <person name="Borodovsky M."/>
            <person name="Gurnon J."/>
            <person name="Kuo A."/>
            <person name="Lindquist E."/>
            <person name="Lucas S."/>
            <person name="Pangilinan J."/>
            <person name="Polle J."/>
            <person name="Salamov A."/>
            <person name="Terry A."/>
            <person name="Yamada T."/>
            <person name="Dunigan D.D."/>
            <person name="Grigoriev I.V."/>
            <person name="Claverie J.M."/>
            <person name="Van Etten J.L."/>
        </authorList>
    </citation>
    <scope>NUCLEOTIDE SEQUENCE [LARGE SCALE GENOMIC DNA]</scope>
    <source>
        <strain evidence="3 4">NC64A</strain>
    </source>
</reference>
<organism evidence="4">
    <name type="scientific">Chlorella variabilis</name>
    <name type="common">Green alga</name>
    <dbReference type="NCBI Taxonomy" id="554065"/>
    <lineage>
        <taxon>Eukaryota</taxon>
        <taxon>Viridiplantae</taxon>
        <taxon>Chlorophyta</taxon>
        <taxon>core chlorophytes</taxon>
        <taxon>Trebouxiophyceae</taxon>
        <taxon>Chlorellales</taxon>
        <taxon>Chlorellaceae</taxon>
        <taxon>Chlorella clade</taxon>
        <taxon>Chlorella</taxon>
    </lineage>
</organism>
<dbReference type="OrthoDB" id="546450at2759"/>
<dbReference type="Gene3D" id="2.40.10.10">
    <property type="entry name" value="Trypsin-like serine proteases"/>
    <property type="match status" value="1"/>
</dbReference>